<dbReference type="Pfam" id="PF02108">
    <property type="entry name" value="FliH"/>
    <property type="match status" value="1"/>
</dbReference>
<protein>
    <recommendedName>
        <fullName evidence="8">Flagellar assembly protein FliH/Type III secretion system HrpE domain-containing protein</fullName>
    </recommendedName>
</protein>
<dbReference type="AlphaFoldDB" id="A0A939LRE9"/>
<comment type="caution">
    <text evidence="9">The sequence shown here is derived from an EMBL/GenBank/DDBJ whole genome shotgun (WGS) entry which is preliminary data.</text>
</comment>
<evidence type="ECO:0000259" key="8">
    <source>
        <dbReference type="Pfam" id="PF02108"/>
    </source>
</evidence>
<gene>
    <name evidence="9" type="ORF">J4G33_05535</name>
</gene>
<evidence type="ECO:0000256" key="5">
    <source>
        <dbReference type="ARBA" id="ARBA00022927"/>
    </source>
</evidence>
<dbReference type="InterPro" id="IPR018035">
    <property type="entry name" value="Flagellar_FliH/T3SS_HrpE"/>
</dbReference>
<organism evidence="9 10">
    <name type="scientific">Actinotalea soli</name>
    <dbReference type="NCBI Taxonomy" id="2819234"/>
    <lineage>
        <taxon>Bacteria</taxon>
        <taxon>Bacillati</taxon>
        <taxon>Actinomycetota</taxon>
        <taxon>Actinomycetes</taxon>
        <taxon>Micrococcales</taxon>
        <taxon>Cellulomonadaceae</taxon>
        <taxon>Actinotalea</taxon>
    </lineage>
</organism>
<dbReference type="PANTHER" id="PTHR34982:SF1">
    <property type="entry name" value="FLAGELLAR ASSEMBLY PROTEIN FLIH"/>
    <property type="match status" value="1"/>
</dbReference>
<reference evidence="9" key="1">
    <citation type="submission" date="2021-03" db="EMBL/GenBank/DDBJ databases">
        <title>Actinotalea soli sp. nov., isolated from soil.</title>
        <authorList>
            <person name="Ping W."/>
            <person name="Zhang J."/>
        </authorList>
    </citation>
    <scope>NUCLEOTIDE SEQUENCE</scope>
    <source>
        <strain evidence="9">BY-33</strain>
    </source>
</reference>
<keyword evidence="6" id="KW-1006">Bacterial flagellum protein export</keyword>
<comment type="function">
    <text evidence="1">Needed for flagellar regrowth and assembly.</text>
</comment>
<proteinExistence type="inferred from homology"/>
<dbReference type="Proteomes" id="UP000664209">
    <property type="component" value="Unassembled WGS sequence"/>
</dbReference>
<evidence type="ECO:0000256" key="1">
    <source>
        <dbReference type="ARBA" id="ARBA00003041"/>
    </source>
</evidence>
<sequence length="209" mass="22076">MPESTVTTFRPAALPGPSSRASEDRDERSRAAGYAAGWTAGARAAAETAAQRARHLEAQAAAEQARRQAALEHALAVLSAAVDAVEARTIPIVREARATLHSTALDLAAAVLQHELRPGPDSARVLLERALDLPVELGVHTVRVNPVDLTHCEAVLRAGQARLPEGARLVADPRLAPGDTVSEYPDGFLDAQVQTALDRARAVLSEDQA</sequence>
<evidence type="ECO:0000256" key="3">
    <source>
        <dbReference type="ARBA" id="ARBA00022448"/>
    </source>
</evidence>
<dbReference type="PANTHER" id="PTHR34982">
    <property type="entry name" value="YOP PROTEINS TRANSLOCATION PROTEIN L"/>
    <property type="match status" value="1"/>
</dbReference>
<keyword evidence="3" id="KW-0813">Transport</keyword>
<evidence type="ECO:0000256" key="4">
    <source>
        <dbReference type="ARBA" id="ARBA00022795"/>
    </source>
</evidence>
<comment type="similarity">
    <text evidence="2">Belongs to the FliH family.</text>
</comment>
<keyword evidence="10" id="KW-1185">Reference proteome</keyword>
<evidence type="ECO:0000256" key="7">
    <source>
        <dbReference type="SAM" id="MobiDB-lite"/>
    </source>
</evidence>
<name>A0A939LRE9_9CELL</name>
<feature type="compositionally biased region" description="Basic and acidic residues" evidence="7">
    <location>
        <begin position="21"/>
        <end position="30"/>
    </location>
</feature>
<evidence type="ECO:0000256" key="6">
    <source>
        <dbReference type="ARBA" id="ARBA00023225"/>
    </source>
</evidence>
<dbReference type="RefSeq" id="WP_208054932.1">
    <property type="nucleotide sequence ID" value="NZ_JAGEMK010000002.1"/>
</dbReference>
<keyword evidence="4" id="KW-1005">Bacterial flagellum biogenesis</keyword>
<feature type="domain" description="Flagellar assembly protein FliH/Type III secretion system HrpE" evidence="8">
    <location>
        <begin position="75"/>
        <end position="199"/>
    </location>
</feature>
<keyword evidence="5" id="KW-0653">Protein transport</keyword>
<dbReference type="InterPro" id="IPR051472">
    <property type="entry name" value="T3SS_Stator/FliH"/>
</dbReference>
<feature type="region of interest" description="Disordered" evidence="7">
    <location>
        <begin position="1"/>
        <end position="32"/>
    </location>
</feature>
<evidence type="ECO:0000256" key="2">
    <source>
        <dbReference type="ARBA" id="ARBA00006602"/>
    </source>
</evidence>
<dbReference type="GO" id="GO:0005829">
    <property type="term" value="C:cytosol"/>
    <property type="evidence" value="ECO:0007669"/>
    <property type="project" value="TreeGrafter"/>
</dbReference>
<dbReference type="EMBL" id="JAGEMK010000002">
    <property type="protein sequence ID" value="MBO1751260.1"/>
    <property type="molecule type" value="Genomic_DNA"/>
</dbReference>
<dbReference type="GO" id="GO:0015031">
    <property type="term" value="P:protein transport"/>
    <property type="evidence" value="ECO:0007669"/>
    <property type="project" value="UniProtKB-KW"/>
</dbReference>
<evidence type="ECO:0000313" key="9">
    <source>
        <dbReference type="EMBL" id="MBO1751260.1"/>
    </source>
</evidence>
<evidence type="ECO:0000313" key="10">
    <source>
        <dbReference type="Proteomes" id="UP000664209"/>
    </source>
</evidence>
<accession>A0A939LRE9</accession>
<dbReference type="GO" id="GO:0044781">
    <property type="term" value="P:bacterial-type flagellum organization"/>
    <property type="evidence" value="ECO:0007669"/>
    <property type="project" value="UniProtKB-KW"/>
</dbReference>